<protein>
    <submittedName>
        <fullName evidence="2">Uncharacterized protein</fullName>
    </submittedName>
</protein>
<keyword evidence="3" id="KW-1185">Reference proteome</keyword>
<reference evidence="2" key="1">
    <citation type="submission" date="2020-05" db="EMBL/GenBank/DDBJ databases">
        <title>WGS assembly of Panicum virgatum.</title>
        <authorList>
            <person name="Lovell J.T."/>
            <person name="Jenkins J."/>
            <person name="Shu S."/>
            <person name="Juenger T.E."/>
            <person name="Schmutz J."/>
        </authorList>
    </citation>
    <scope>NUCLEOTIDE SEQUENCE</scope>
    <source>
        <strain evidence="2">AP13</strain>
    </source>
</reference>
<evidence type="ECO:0000256" key="1">
    <source>
        <dbReference type="SAM" id="Phobius"/>
    </source>
</evidence>
<keyword evidence="1" id="KW-0472">Membrane</keyword>
<feature type="transmembrane region" description="Helical" evidence="1">
    <location>
        <begin position="15"/>
        <end position="37"/>
    </location>
</feature>
<dbReference type="AlphaFoldDB" id="A0A8T0RHU0"/>
<accession>A0A8T0RHU0</accession>
<sequence>MIDDGAVFELCGPQLLLLVCVCVPHTVLLLHRLWLLVATRCQDGPCMQCMQVLVGSRGVTLIQSFRQEISQSTHGRTLHVLQLEWRAAKFTLVILLGECSRTSPQKKKKNAQEGSPAPFE</sequence>
<dbReference type="EMBL" id="CM029047">
    <property type="protein sequence ID" value="KAG2585577.1"/>
    <property type="molecule type" value="Genomic_DNA"/>
</dbReference>
<keyword evidence="1" id="KW-0812">Transmembrane</keyword>
<comment type="caution">
    <text evidence="2">The sequence shown here is derived from an EMBL/GenBank/DDBJ whole genome shotgun (WGS) entry which is preliminary data.</text>
</comment>
<keyword evidence="1" id="KW-1133">Transmembrane helix</keyword>
<evidence type="ECO:0000313" key="3">
    <source>
        <dbReference type="Proteomes" id="UP000823388"/>
    </source>
</evidence>
<name>A0A8T0RHU0_PANVG</name>
<proteinExistence type="predicted"/>
<dbReference type="Proteomes" id="UP000823388">
    <property type="component" value="Chromosome 6K"/>
</dbReference>
<evidence type="ECO:0000313" key="2">
    <source>
        <dbReference type="EMBL" id="KAG2585577.1"/>
    </source>
</evidence>
<organism evidence="2 3">
    <name type="scientific">Panicum virgatum</name>
    <name type="common">Blackwell switchgrass</name>
    <dbReference type="NCBI Taxonomy" id="38727"/>
    <lineage>
        <taxon>Eukaryota</taxon>
        <taxon>Viridiplantae</taxon>
        <taxon>Streptophyta</taxon>
        <taxon>Embryophyta</taxon>
        <taxon>Tracheophyta</taxon>
        <taxon>Spermatophyta</taxon>
        <taxon>Magnoliopsida</taxon>
        <taxon>Liliopsida</taxon>
        <taxon>Poales</taxon>
        <taxon>Poaceae</taxon>
        <taxon>PACMAD clade</taxon>
        <taxon>Panicoideae</taxon>
        <taxon>Panicodae</taxon>
        <taxon>Paniceae</taxon>
        <taxon>Panicinae</taxon>
        <taxon>Panicum</taxon>
        <taxon>Panicum sect. Hiantes</taxon>
    </lineage>
</organism>
<gene>
    <name evidence="2" type="ORF">PVAP13_6KG399400</name>
</gene>